<dbReference type="PANTHER" id="PTHR34180:SF1">
    <property type="entry name" value="BETA-ALANYL-DOPAMINE_CARCININE HYDROLASE"/>
    <property type="match status" value="1"/>
</dbReference>
<dbReference type="AlphaFoldDB" id="A0A255GWF3"/>
<accession>A0A255GWF3</accession>
<dbReference type="PANTHER" id="PTHR34180">
    <property type="entry name" value="PEPTIDASE C45"/>
    <property type="match status" value="1"/>
</dbReference>
<dbReference type="EMBL" id="NMVO01000001">
    <property type="protein sequence ID" value="OYO17734.1"/>
    <property type="molecule type" value="Genomic_DNA"/>
</dbReference>
<comment type="caution">
    <text evidence="2">The sequence shown here is derived from an EMBL/GenBank/DDBJ whole genome shotgun (WGS) entry which is preliminary data.</text>
</comment>
<dbReference type="OrthoDB" id="3597608at2"/>
<dbReference type="InterPro" id="IPR047794">
    <property type="entry name" value="C45_proenzyme-like"/>
</dbReference>
<sequence length="342" mass="36892">MIKQQRLAGLDWFIVRGETETAFAELGRAGAERIRAVLAAPSMRALRERAERSPHFTGVLAASRRTPAHTELRALAEGAGVPLADLEILNLRGDLGADPLGCTDVAVRGERGLVVAHNEDGPPEFDCVPLTLGIEGRAAIWVFWTPGMLPSNSFVVNELSLAYGCDSITVTQPALAPGRHFVARGLADCSSLSGALEYLRDNPSAGGFHYALTDWRTGEYVGVEAVAGQYAELPAEPEVSWHTNHLRALDGLDQPAENSLIRAKTASAWTRPDSDPVKWCVQQLARRSMPRGVFRGPETLGTMVLDCAAMPPNLTLVPGRPPRRAVTKGIDQLIDAGTRHID</sequence>
<organism evidence="2 3">
    <name type="scientific">Enemella evansiae</name>
    <dbReference type="NCBI Taxonomy" id="2016499"/>
    <lineage>
        <taxon>Bacteria</taxon>
        <taxon>Bacillati</taxon>
        <taxon>Actinomycetota</taxon>
        <taxon>Actinomycetes</taxon>
        <taxon>Propionibacteriales</taxon>
        <taxon>Propionibacteriaceae</taxon>
        <taxon>Enemella</taxon>
    </lineage>
</organism>
<dbReference type="NCBIfam" id="NF040521">
    <property type="entry name" value="C45_proenzyme"/>
    <property type="match status" value="1"/>
</dbReference>
<keyword evidence="3" id="KW-1185">Reference proteome</keyword>
<name>A0A255GWF3_9ACTN</name>
<reference evidence="2 3" key="1">
    <citation type="submission" date="2017-07" db="EMBL/GenBank/DDBJ databases">
        <title>Draft whole genome sequences of clinical Proprionibacteriaceae strains.</title>
        <authorList>
            <person name="Bernier A.-M."/>
            <person name="Bernard K."/>
            <person name="Domingo M.-C."/>
        </authorList>
    </citation>
    <scope>NUCLEOTIDE SEQUENCE [LARGE SCALE GENOMIC DNA]</scope>
    <source>
        <strain evidence="2 3">NML 030167</strain>
    </source>
</reference>
<evidence type="ECO:0000259" key="1">
    <source>
        <dbReference type="Pfam" id="PF03417"/>
    </source>
</evidence>
<dbReference type="Gene3D" id="3.60.60.10">
    <property type="entry name" value="Penicillin V Acylase, Chain A"/>
    <property type="match status" value="1"/>
</dbReference>
<dbReference type="RefSeq" id="WP_094404508.1">
    <property type="nucleotide sequence ID" value="NZ_NMVO01000001.1"/>
</dbReference>
<feature type="domain" description="Peptidase C45 hydrolase" evidence="1">
    <location>
        <begin position="108"/>
        <end position="270"/>
    </location>
</feature>
<gene>
    <name evidence="2" type="ORF">CGZ94_02295</name>
</gene>
<dbReference type="InterPro" id="IPR005079">
    <property type="entry name" value="Peptidase_C45_hydrolase"/>
</dbReference>
<evidence type="ECO:0000313" key="3">
    <source>
        <dbReference type="Proteomes" id="UP000215896"/>
    </source>
</evidence>
<protein>
    <recommendedName>
        <fullName evidence="1">Peptidase C45 hydrolase domain-containing protein</fullName>
    </recommendedName>
</protein>
<dbReference type="InterPro" id="IPR047801">
    <property type="entry name" value="Peptidase_C45"/>
</dbReference>
<proteinExistence type="predicted"/>
<dbReference type="Pfam" id="PF03417">
    <property type="entry name" value="AAT"/>
    <property type="match status" value="1"/>
</dbReference>
<dbReference type="Proteomes" id="UP000215896">
    <property type="component" value="Unassembled WGS sequence"/>
</dbReference>
<evidence type="ECO:0000313" key="2">
    <source>
        <dbReference type="EMBL" id="OYO17734.1"/>
    </source>
</evidence>